<dbReference type="RefSeq" id="WP_268258849.1">
    <property type="nucleotide sequence ID" value="NZ_CBTK010000309.1"/>
</dbReference>
<dbReference type="AlphaFoldDB" id="A0A7U7GFZ0"/>
<accession>A0A7U7GFZ0</accession>
<sequence>MSSRSLDRPRALAEVTAEALTEVQESLPNPGQQPHLGVSNRVF</sequence>
<evidence type="ECO:0000256" key="1">
    <source>
        <dbReference type="SAM" id="MobiDB-lite"/>
    </source>
</evidence>
<evidence type="ECO:0000313" key="3">
    <source>
        <dbReference type="Proteomes" id="UP000019184"/>
    </source>
</evidence>
<name>A0A7U7GFZ0_9GAMM</name>
<feature type="region of interest" description="Disordered" evidence="1">
    <location>
        <begin position="22"/>
        <end position="43"/>
    </location>
</feature>
<proteinExistence type="predicted"/>
<keyword evidence="3" id="KW-1185">Reference proteome</keyword>
<protein>
    <submittedName>
        <fullName evidence="2">Uncharacterized protein</fullName>
    </submittedName>
</protein>
<evidence type="ECO:0000313" key="2">
    <source>
        <dbReference type="EMBL" id="CDH47696.1"/>
    </source>
</evidence>
<reference evidence="2 3" key="1">
    <citation type="journal article" date="2014" name="ISME J.">
        <title>Candidatus Competibacter-lineage genomes retrieved from metagenomes reveal functional metabolic diversity.</title>
        <authorList>
            <person name="McIlroy S.J."/>
            <person name="Albertsen M."/>
            <person name="Andresen E.K."/>
            <person name="Saunders A.M."/>
            <person name="Kristiansen R."/>
            <person name="Stokholm-Bjerregaard M."/>
            <person name="Nielsen K.L."/>
            <person name="Nielsen P.H."/>
        </authorList>
    </citation>
    <scope>NUCLEOTIDE SEQUENCE [LARGE SCALE GENOMIC DNA]</scope>
    <source>
        <strain evidence="2 3">Run_B_J11</strain>
    </source>
</reference>
<gene>
    <name evidence="2" type="ORF">BN874_90012</name>
</gene>
<dbReference type="Proteomes" id="UP000019184">
    <property type="component" value="Unassembled WGS sequence"/>
</dbReference>
<comment type="caution">
    <text evidence="2">The sequence shown here is derived from an EMBL/GenBank/DDBJ whole genome shotgun (WGS) entry which is preliminary data.</text>
</comment>
<dbReference type="EMBL" id="CBTK010000309">
    <property type="protein sequence ID" value="CDH47696.1"/>
    <property type="molecule type" value="Genomic_DNA"/>
</dbReference>
<organism evidence="2 3">
    <name type="scientific">Candidatus Contendobacter odensis Run_B_J11</name>
    <dbReference type="NCBI Taxonomy" id="1400861"/>
    <lineage>
        <taxon>Bacteria</taxon>
        <taxon>Pseudomonadati</taxon>
        <taxon>Pseudomonadota</taxon>
        <taxon>Gammaproteobacteria</taxon>
        <taxon>Candidatus Competibacteraceae</taxon>
        <taxon>Candidatus Contendibacter</taxon>
    </lineage>
</organism>